<gene>
    <name evidence="1" type="ORF">Naga_101886g1</name>
</gene>
<evidence type="ECO:0000313" key="2">
    <source>
        <dbReference type="Proteomes" id="UP000019335"/>
    </source>
</evidence>
<dbReference type="EMBL" id="AZIL01003377">
    <property type="protein sequence ID" value="EWM20083.1"/>
    <property type="molecule type" value="Genomic_DNA"/>
</dbReference>
<dbReference type="Proteomes" id="UP000019335">
    <property type="component" value="Unassembled WGS sequence"/>
</dbReference>
<accession>W7T9B7</accession>
<evidence type="ECO:0000313" key="1">
    <source>
        <dbReference type="EMBL" id="EWM20083.1"/>
    </source>
</evidence>
<keyword evidence="2" id="KW-1185">Reference proteome</keyword>
<comment type="caution">
    <text evidence="1">The sequence shown here is derived from an EMBL/GenBank/DDBJ whole genome shotgun (WGS) entry which is preliminary data.</text>
</comment>
<reference evidence="1 2" key="1">
    <citation type="journal article" date="2014" name="Mol. Plant">
        <title>Chromosome Scale Genome Assembly and Transcriptome Profiling of Nannochloropsis gaditana in Nitrogen Depletion.</title>
        <authorList>
            <person name="Corteggiani Carpinelli E."/>
            <person name="Telatin A."/>
            <person name="Vitulo N."/>
            <person name="Forcato C."/>
            <person name="D'Angelo M."/>
            <person name="Schiavon R."/>
            <person name="Vezzi A."/>
            <person name="Giacometti G.M."/>
            <person name="Morosinotto T."/>
            <person name="Valle G."/>
        </authorList>
    </citation>
    <scope>NUCLEOTIDE SEQUENCE [LARGE SCALE GENOMIC DNA]</scope>
    <source>
        <strain evidence="1 2">B-31</strain>
    </source>
</reference>
<organism evidence="1 2">
    <name type="scientific">Nannochloropsis gaditana</name>
    <dbReference type="NCBI Taxonomy" id="72520"/>
    <lineage>
        <taxon>Eukaryota</taxon>
        <taxon>Sar</taxon>
        <taxon>Stramenopiles</taxon>
        <taxon>Ochrophyta</taxon>
        <taxon>Eustigmatophyceae</taxon>
        <taxon>Eustigmatales</taxon>
        <taxon>Monodopsidaceae</taxon>
        <taxon>Nannochloropsis</taxon>
    </lineage>
</organism>
<dbReference type="AlphaFoldDB" id="W7T9B7"/>
<proteinExistence type="predicted"/>
<sequence>MSSVVFHVDTSRHLRKALRTWMSTPPWIFLGNSAYIRSMETTTGLVQIIEYTELLRCEFSSCIQKNSLVRCFFGSCHHNRERPDDGIEDSTFVTWNVVPCLFNPKH</sequence>
<protein>
    <submittedName>
        <fullName evidence="1">Uncharacterized protein</fullName>
    </submittedName>
</protein>
<name>W7T9B7_9STRA</name>